<sequence>MAKLLLNLRNVPEDEADDVRAMLREHALDFYETPPNRWGLTMGAIWLKDNDDHPRAKALLEAYQQERARQARADYEQRRREGSQETFTSLFLRDPVKHVLYLCIVLAILYFSITPFLGLIG</sequence>
<keyword evidence="1" id="KW-0472">Membrane</keyword>
<organism evidence="2 3">
    <name type="scientific">Aquisalimonas asiatica</name>
    <dbReference type="NCBI Taxonomy" id="406100"/>
    <lineage>
        <taxon>Bacteria</taxon>
        <taxon>Pseudomonadati</taxon>
        <taxon>Pseudomonadota</taxon>
        <taxon>Gammaproteobacteria</taxon>
        <taxon>Chromatiales</taxon>
        <taxon>Ectothiorhodospiraceae</taxon>
        <taxon>Aquisalimonas</taxon>
    </lineage>
</organism>
<dbReference type="EMBL" id="FOEG01000007">
    <property type="protein sequence ID" value="SEP04258.1"/>
    <property type="molecule type" value="Genomic_DNA"/>
</dbReference>
<evidence type="ECO:0000313" key="2">
    <source>
        <dbReference type="EMBL" id="SEP04258.1"/>
    </source>
</evidence>
<keyword evidence="1" id="KW-1133">Transmembrane helix</keyword>
<protein>
    <recommendedName>
        <fullName evidence="4">Transmembrane protein</fullName>
    </recommendedName>
</protein>
<dbReference type="InterPro" id="IPR046162">
    <property type="entry name" value="DUF6164"/>
</dbReference>
<feature type="transmembrane region" description="Helical" evidence="1">
    <location>
        <begin position="99"/>
        <end position="120"/>
    </location>
</feature>
<reference evidence="2 3" key="1">
    <citation type="submission" date="2016-10" db="EMBL/GenBank/DDBJ databases">
        <authorList>
            <person name="de Groot N.N."/>
        </authorList>
    </citation>
    <scope>NUCLEOTIDE SEQUENCE [LARGE SCALE GENOMIC DNA]</scope>
    <source>
        <strain evidence="2 3">CGMCC 1.6291</strain>
    </source>
</reference>
<keyword evidence="3" id="KW-1185">Reference proteome</keyword>
<dbReference type="STRING" id="406100.SAMN04488052_10789"/>
<proteinExistence type="predicted"/>
<keyword evidence="1" id="KW-0812">Transmembrane</keyword>
<gene>
    <name evidence="2" type="ORF">SAMN04488052_10789</name>
</gene>
<evidence type="ECO:0000313" key="3">
    <source>
        <dbReference type="Proteomes" id="UP000199657"/>
    </source>
</evidence>
<name>A0A1H8UNS2_9GAMM</name>
<dbReference type="Pfam" id="PF19661">
    <property type="entry name" value="DUF6164"/>
    <property type="match status" value="1"/>
</dbReference>
<dbReference type="AlphaFoldDB" id="A0A1H8UNS2"/>
<dbReference type="Proteomes" id="UP000199657">
    <property type="component" value="Unassembled WGS sequence"/>
</dbReference>
<dbReference type="OrthoDB" id="5569385at2"/>
<accession>A0A1H8UNS2</accession>
<evidence type="ECO:0000256" key="1">
    <source>
        <dbReference type="SAM" id="Phobius"/>
    </source>
</evidence>
<evidence type="ECO:0008006" key="4">
    <source>
        <dbReference type="Google" id="ProtNLM"/>
    </source>
</evidence>
<dbReference type="RefSeq" id="WP_091645127.1">
    <property type="nucleotide sequence ID" value="NZ_FOEG01000007.1"/>
</dbReference>